<evidence type="ECO:0000256" key="2">
    <source>
        <dbReference type="ARBA" id="ARBA00007163"/>
    </source>
</evidence>
<organism evidence="9 10">
    <name type="scientific">Gnathostoma spinigerum</name>
    <dbReference type="NCBI Taxonomy" id="75299"/>
    <lineage>
        <taxon>Eukaryota</taxon>
        <taxon>Metazoa</taxon>
        <taxon>Ecdysozoa</taxon>
        <taxon>Nematoda</taxon>
        <taxon>Chromadorea</taxon>
        <taxon>Rhabditida</taxon>
        <taxon>Spirurina</taxon>
        <taxon>Gnathostomatomorpha</taxon>
        <taxon>Gnathostomatoidea</taxon>
        <taxon>Gnathostomatidae</taxon>
        <taxon>Gnathostoma</taxon>
    </lineage>
</organism>
<evidence type="ECO:0000256" key="1">
    <source>
        <dbReference type="ARBA" id="ARBA00004123"/>
    </source>
</evidence>
<evidence type="ECO:0000256" key="5">
    <source>
        <dbReference type="ARBA" id="ARBA00023163"/>
    </source>
</evidence>
<keyword evidence="3" id="KW-0805">Transcription regulation</keyword>
<dbReference type="Gene3D" id="1.20.5.170">
    <property type="match status" value="1"/>
</dbReference>
<evidence type="ECO:0000256" key="3">
    <source>
        <dbReference type="ARBA" id="ARBA00023015"/>
    </source>
</evidence>
<evidence type="ECO:0000256" key="7">
    <source>
        <dbReference type="SAM" id="Coils"/>
    </source>
</evidence>
<evidence type="ECO:0000313" key="9">
    <source>
        <dbReference type="EMBL" id="MFH4977716.1"/>
    </source>
</evidence>
<feature type="domain" description="BZIP" evidence="8">
    <location>
        <begin position="135"/>
        <end position="195"/>
    </location>
</feature>
<dbReference type="GO" id="GO:0005634">
    <property type="term" value="C:nucleus"/>
    <property type="evidence" value="ECO:0007669"/>
    <property type="project" value="UniProtKB-SubCell"/>
</dbReference>
<keyword evidence="4" id="KW-0238">DNA-binding</keyword>
<keyword evidence="7" id="KW-0175">Coiled coil</keyword>
<dbReference type="Proteomes" id="UP001608902">
    <property type="component" value="Unassembled WGS sequence"/>
</dbReference>
<proteinExistence type="inferred from homology"/>
<gene>
    <name evidence="9" type="ORF">AB6A40_004425</name>
</gene>
<reference evidence="9 10" key="1">
    <citation type="submission" date="2024-08" db="EMBL/GenBank/DDBJ databases">
        <title>Gnathostoma spinigerum genome.</title>
        <authorList>
            <person name="Gonzalez-Bertolin B."/>
            <person name="Monzon S."/>
            <person name="Zaballos A."/>
            <person name="Jimenez P."/>
            <person name="Dekumyoy P."/>
            <person name="Varona S."/>
            <person name="Cuesta I."/>
            <person name="Sumanam S."/>
            <person name="Adisakwattana P."/>
            <person name="Gasser R.B."/>
            <person name="Hernandez-Gonzalez A."/>
            <person name="Young N.D."/>
            <person name="Perteguer M.J."/>
        </authorList>
    </citation>
    <scope>NUCLEOTIDE SEQUENCE [LARGE SCALE GENOMIC DNA]</scope>
    <source>
        <strain evidence="9">AL3</strain>
        <tissue evidence="9">Liver</tissue>
    </source>
</reference>
<dbReference type="Pfam" id="PF03131">
    <property type="entry name" value="bZIP_Maf"/>
    <property type="match status" value="1"/>
</dbReference>
<keyword evidence="10" id="KW-1185">Reference proteome</keyword>
<evidence type="ECO:0000313" key="10">
    <source>
        <dbReference type="Proteomes" id="UP001608902"/>
    </source>
</evidence>
<comment type="subcellular location">
    <subcellularLocation>
        <location evidence="1">Nucleus</location>
    </subcellularLocation>
</comment>
<protein>
    <recommendedName>
        <fullName evidence="8">BZIP domain-containing protein</fullName>
    </recommendedName>
</protein>
<dbReference type="InterPro" id="IPR004827">
    <property type="entry name" value="bZIP"/>
</dbReference>
<dbReference type="PANTHER" id="PTHR13044">
    <property type="entry name" value="ACTIVATING TRANSCRIPTION FACTOR ATF 4/5"/>
    <property type="match status" value="1"/>
</dbReference>
<evidence type="ECO:0000256" key="6">
    <source>
        <dbReference type="ARBA" id="ARBA00023242"/>
    </source>
</evidence>
<sequence length="214" mass="24343">MFLSFLFIDGSPFETDIDSSSSRTSEQEYYESTKKCRGEVYEQFFDEDNSVREVKCSPVSSSSGCSPSTLEYSAVASHSTDTTHSSQSTRMFSRKRAVSHGESQTLFSNLVSPELSSASRTRSWNCSPLDGLTEDELAERKRAQNRVAAVRYRRKLKNARESERSEIEYLEERNAKLRVEMTFVQREVDNLKKIIFDSICLSSSTKMRDTAVQA</sequence>
<name>A0ABD6EER9_9BILA</name>
<feature type="coiled-coil region" evidence="7">
    <location>
        <begin position="153"/>
        <end position="194"/>
    </location>
</feature>
<evidence type="ECO:0000256" key="4">
    <source>
        <dbReference type="ARBA" id="ARBA00023125"/>
    </source>
</evidence>
<keyword evidence="6" id="KW-0539">Nucleus</keyword>
<dbReference type="InterPro" id="IPR004826">
    <property type="entry name" value="bZIP_Maf"/>
</dbReference>
<keyword evidence="5" id="KW-0804">Transcription</keyword>
<dbReference type="GO" id="GO:0003677">
    <property type="term" value="F:DNA binding"/>
    <property type="evidence" value="ECO:0007669"/>
    <property type="project" value="UniProtKB-KW"/>
</dbReference>
<dbReference type="EMBL" id="JBGFUD010002546">
    <property type="protein sequence ID" value="MFH4977716.1"/>
    <property type="molecule type" value="Genomic_DNA"/>
</dbReference>
<dbReference type="SUPFAM" id="SSF57959">
    <property type="entry name" value="Leucine zipper domain"/>
    <property type="match status" value="1"/>
</dbReference>
<comment type="caution">
    <text evidence="9">The sequence shown here is derived from an EMBL/GenBank/DDBJ whole genome shotgun (WGS) entry which is preliminary data.</text>
</comment>
<dbReference type="AlphaFoldDB" id="A0ABD6EER9"/>
<dbReference type="CDD" id="cd14692">
    <property type="entry name" value="bZIP_ATF4"/>
    <property type="match status" value="1"/>
</dbReference>
<dbReference type="InterPro" id="IPR046347">
    <property type="entry name" value="bZIP_sf"/>
</dbReference>
<evidence type="ECO:0000259" key="8">
    <source>
        <dbReference type="PROSITE" id="PS50217"/>
    </source>
</evidence>
<dbReference type="PANTHER" id="PTHR13044:SF14">
    <property type="entry name" value="CRYPTOCEPHAL, ISOFORM A"/>
    <property type="match status" value="1"/>
</dbReference>
<dbReference type="PROSITE" id="PS50217">
    <property type="entry name" value="BZIP"/>
    <property type="match status" value="1"/>
</dbReference>
<accession>A0ABD6EER9</accession>
<dbReference type="PROSITE" id="PS00036">
    <property type="entry name" value="BZIP_BASIC"/>
    <property type="match status" value="1"/>
</dbReference>
<comment type="similarity">
    <text evidence="2">Belongs to the bZIP family.</text>
</comment>